<reference evidence="3" key="1">
    <citation type="journal article" date="2010" name="Genome Res.">
        <title>Population genomic sequencing of Coccidioides fungi reveals recent hybridization and transposon control.</title>
        <authorList>
            <person name="Neafsey D.E."/>
            <person name="Barker B.M."/>
            <person name="Sharpton T.J."/>
            <person name="Stajich J.E."/>
            <person name="Park D.J."/>
            <person name="Whiston E."/>
            <person name="Hung C.-Y."/>
            <person name="McMahan C."/>
            <person name="White J."/>
            <person name="Sykes S."/>
            <person name="Heiman D."/>
            <person name="Young S."/>
            <person name="Zeng Q."/>
            <person name="Abouelleil A."/>
            <person name="Aftuck L."/>
            <person name="Bessette D."/>
            <person name="Brown A."/>
            <person name="FitzGerald M."/>
            <person name="Lui A."/>
            <person name="Macdonald J.P."/>
            <person name="Priest M."/>
            <person name="Orbach M.J."/>
            <person name="Galgiani J.N."/>
            <person name="Kirkland T.N."/>
            <person name="Cole G.T."/>
            <person name="Birren B.W."/>
            <person name="Henn M.R."/>
            <person name="Taylor J.W."/>
            <person name="Rounsley S.D."/>
        </authorList>
    </citation>
    <scope>NUCLEOTIDE SEQUENCE [LARGE SCALE GENOMIC DNA]</scope>
    <source>
        <strain evidence="3">RMSCC 3703</strain>
    </source>
</reference>
<feature type="region of interest" description="Disordered" evidence="1">
    <location>
        <begin position="77"/>
        <end position="137"/>
    </location>
</feature>
<organism evidence="2 3">
    <name type="scientific">Coccidioides immitis RMSCC 3703</name>
    <dbReference type="NCBI Taxonomy" id="454286"/>
    <lineage>
        <taxon>Eukaryota</taxon>
        <taxon>Fungi</taxon>
        <taxon>Dikarya</taxon>
        <taxon>Ascomycota</taxon>
        <taxon>Pezizomycotina</taxon>
        <taxon>Eurotiomycetes</taxon>
        <taxon>Eurotiomycetidae</taxon>
        <taxon>Onygenales</taxon>
        <taxon>Onygenaceae</taxon>
        <taxon>Coccidioides</taxon>
    </lineage>
</organism>
<proteinExistence type="predicted"/>
<gene>
    <name evidence="2" type="ORF">CISG_07674</name>
</gene>
<evidence type="ECO:0000313" key="2">
    <source>
        <dbReference type="EMBL" id="KMU79243.1"/>
    </source>
</evidence>
<feature type="region of interest" description="Disordered" evidence="1">
    <location>
        <begin position="1"/>
        <end position="39"/>
    </location>
</feature>
<dbReference type="Proteomes" id="UP000054559">
    <property type="component" value="Unassembled WGS sequence"/>
</dbReference>
<dbReference type="AlphaFoldDB" id="A0A0J8R695"/>
<accession>A0A0J8R695</accession>
<evidence type="ECO:0000256" key="1">
    <source>
        <dbReference type="SAM" id="MobiDB-lite"/>
    </source>
</evidence>
<evidence type="ECO:0000313" key="3">
    <source>
        <dbReference type="Proteomes" id="UP000054559"/>
    </source>
</evidence>
<sequence>MQSEKFVKQKTRDRATRETSQSNRENDKGTNRDAAFLQHMPGFQPDKLLTRTGDLCSYYVRSSGVATLEGYTTSCGRQHVAQPEEERLKTSPFGERSGGDDVRRGRVARHATLVPRELAPTTGRGNEIFGQGWRSPR</sequence>
<dbReference type="EMBL" id="DS268172">
    <property type="protein sequence ID" value="KMU79243.1"/>
    <property type="molecule type" value="Genomic_DNA"/>
</dbReference>
<feature type="compositionally biased region" description="Basic and acidic residues" evidence="1">
    <location>
        <begin position="1"/>
        <end position="17"/>
    </location>
</feature>
<name>A0A0J8R695_COCIT</name>
<protein>
    <submittedName>
        <fullName evidence="2">Uncharacterized protein</fullName>
    </submittedName>
</protein>